<dbReference type="OrthoDB" id="291007at2759"/>
<dbReference type="STRING" id="51028.A0A158QAX0"/>
<feature type="domain" description="Peptidase M12A" evidence="12">
    <location>
        <begin position="176"/>
        <end position="247"/>
    </location>
</feature>
<dbReference type="GO" id="GO:0004222">
    <property type="term" value="F:metalloendopeptidase activity"/>
    <property type="evidence" value="ECO:0007669"/>
    <property type="project" value="InterPro"/>
</dbReference>
<dbReference type="Gene3D" id="3.40.390.10">
    <property type="entry name" value="Collagenase (Catalytic Domain)"/>
    <property type="match status" value="2"/>
</dbReference>
<evidence type="ECO:0000256" key="10">
    <source>
        <dbReference type="SAM" id="SignalP"/>
    </source>
</evidence>
<dbReference type="GO" id="GO:0008270">
    <property type="term" value="F:zinc ion binding"/>
    <property type="evidence" value="ECO:0007669"/>
    <property type="project" value="InterPro"/>
</dbReference>
<dbReference type="Pfam" id="PF01549">
    <property type="entry name" value="ShK"/>
    <property type="match status" value="3"/>
</dbReference>
<evidence type="ECO:0000256" key="9">
    <source>
        <dbReference type="PROSITE-ProRule" id="PRU01005"/>
    </source>
</evidence>
<dbReference type="PANTHER" id="PTHR10127:SF780">
    <property type="entry name" value="METALLOENDOPEPTIDASE"/>
    <property type="match status" value="1"/>
</dbReference>
<keyword evidence="3" id="KW-0479">Metal-binding</keyword>
<evidence type="ECO:0000256" key="5">
    <source>
        <dbReference type="ARBA" id="ARBA00022833"/>
    </source>
</evidence>
<dbReference type="SUPFAM" id="SSF55486">
    <property type="entry name" value="Metalloproteases ('zincins'), catalytic domain"/>
    <property type="match status" value="1"/>
</dbReference>
<dbReference type="InterPro" id="IPR003582">
    <property type="entry name" value="ShKT_dom"/>
</dbReference>
<evidence type="ECO:0000256" key="7">
    <source>
        <dbReference type="ARBA" id="ARBA00023145"/>
    </source>
</evidence>
<dbReference type="AlphaFoldDB" id="A0A158QAX0"/>
<evidence type="ECO:0000256" key="1">
    <source>
        <dbReference type="ARBA" id="ARBA00002657"/>
    </source>
</evidence>
<sequence>MLSMLLLRIAGFLLITVTTVGVSLTWNQHDDSQFFNWNAANYETVLTPADFEMSANLKTLEDDADTSAMYSKDRFEGDIAMDLNATTVKLFLNGAISSTDRMFNAVKNRHQLWPNGRIPYTISSQYSAYRLAYRSMIAAAMQEYTKLTCIKWVPKSNEDVNYVYIMPDRGCYSMVGKTGQFEKYGHGTIQMLGVDYDYASVMHYGSRAFSRNGQPTIVPKKTNAVIGQRSGFSKLDAFKINKLYECTPGIKANLLRKKIKLTLSIIVGWCKRNPSWMKQFCPESCRFCEKKPAANCEDLRVDCTSLVQSRYCLTSQNFMKTYCARSCGFCFAPPATEIPDTTIALTTAATESGPVTLNVTTTTSKPTLLPPLATVWPILKPWVTPEIKTVQPPTLVTETTTAVTFSLCQDSKHFCAHWKNAGFCEGIFKAYMKRNCARSCNLC</sequence>
<dbReference type="PANTHER" id="PTHR10127">
    <property type="entry name" value="DISCOIDIN, CUB, EGF, LAMININ , AND ZINC METALLOPROTEASE DOMAIN CONTAINING"/>
    <property type="match status" value="1"/>
</dbReference>
<dbReference type="Pfam" id="PF01400">
    <property type="entry name" value="Astacin"/>
    <property type="match status" value="1"/>
</dbReference>
<evidence type="ECO:0000256" key="8">
    <source>
        <dbReference type="ARBA" id="ARBA00023157"/>
    </source>
</evidence>
<dbReference type="SMART" id="SM00254">
    <property type="entry name" value="ShKT"/>
    <property type="match status" value="3"/>
</dbReference>
<feature type="chain" id="PRO_5043135325" evidence="10">
    <location>
        <begin position="22"/>
        <end position="443"/>
    </location>
</feature>
<feature type="domain" description="ShKT" evidence="11">
    <location>
        <begin position="408"/>
        <end position="443"/>
    </location>
</feature>
<keyword evidence="2" id="KW-0645">Protease</keyword>
<dbReference type="Gene3D" id="1.10.10.1940">
    <property type="match status" value="2"/>
</dbReference>
<dbReference type="InterPro" id="IPR001506">
    <property type="entry name" value="Peptidase_M12A"/>
</dbReference>
<evidence type="ECO:0000256" key="3">
    <source>
        <dbReference type="ARBA" id="ARBA00022723"/>
    </source>
</evidence>
<dbReference type="EMBL" id="UXUI01008637">
    <property type="protein sequence ID" value="VDD92002.1"/>
    <property type="molecule type" value="Genomic_DNA"/>
</dbReference>
<keyword evidence="14" id="KW-1185">Reference proteome</keyword>
<evidence type="ECO:0000313" key="14">
    <source>
        <dbReference type="Proteomes" id="UP000274131"/>
    </source>
</evidence>
<proteinExistence type="predicted"/>
<dbReference type="GO" id="GO:0006508">
    <property type="term" value="P:proteolysis"/>
    <property type="evidence" value="ECO:0007669"/>
    <property type="project" value="UniProtKB-KW"/>
</dbReference>
<feature type="domain" description="ShKT" evidence="11">
    <location>
        <begin position="296"/>
        <end position="330"/>
    </location>
</feature>
<dbReference type="InterPro" id="IPR024079">
    <property type="entry name" value="MetalloPept_cat_dom_sf"/>
</dbReference>
<dbReference type="PROSITE" id="PS51670">
    <property type="entry name" value="SHKT"/>
    <property type="match status" value="2"/>
</dbReference>
<dbReference type="PROSITE" id="PS51864">
    <property type="entry name" value="ASTACIN"/>
    <property type="match status" value="2"/>
</dbReference>
<evidence type="ECO:0000256" key="6">
    <source>
        <dbReference type="ARBA" id="ARBA00023049"/>
    </source>
</evidence>
<feature type="disulfide bond" evidence="9">
    <location>
        <begin position="296"/>
        <end position="330"/>
    </location>
</feature>
<reference evidence="15" key="1">
    <citation type="submission" date="2016-04" db="UniProtKB">
        <authorList>
            <consortium name="WormBaseParasite"/>
        </authorList>
    </citation>
    <scope>IDENTIFICATION</scope>
</reference>
<dbReference type="SMART" id="SM00235">
    <property type="entry name" value="ZnMc"/>
    <property type="match status" value="1"/>
</dbReference>
<keyword evidence="5" id="KW-0862">Zinc</keyword>
<dbReference type="InterPro" id="IPR006026">
    <property type="entry name" value="Peptidase_Metallo"/>
</dbReference>
<evidence type="ECO:0000256" key="4">
    <source>
        <dbReference type="ARBA" id="ARBA00022801"/>
    </source>
</evidence>
<evidence type="ECO:0000313" key="13">
    <source>
        <dbReference type="EMBL" id="VDD92002.1"/>
    </source>
</evidence>
<keyword evidence="10" id="KW-0732">Signal</keyword>
<feature type="domain" description="Peptidase M12A" evidence="12">
    <location>
        <begin position="104"/>
        <end position="175"/>
    </location>
</feature>
<comment type="caution">
    <text evidence="9">Lacks conserved residue(s) required for the propagation of feature annotation.</text>
</comment>
<keyword evidence="8 9" id="KW-1015">Disulfide bond</keyword>
<evidence type="ECO:0000259" key="12">
    <source>
        <dbReference type="PROSITE" id="PS51864"/>
    </source>
</evidence>
<protein>
    <submittedName>
        <fullName evidence="15">Metalloendopeptidase</fullName>
    </submittedName>
</protein>
<evidence type="ECO:0000313" key="15">
    <source>
        <dbReference type="WBParaSite" id="EVEC_0000723201-mRNA-1"/>
    </source>
</evidence>
<reference evidence="13 14" key="2">
    <citation type="submission" date="2018-10" db="EMBL/GenBank/DDBJ databases">
        <authorList>
            <consortium name="Pathogen Informatics"/>
        </authorList>
    </citation>
    <scope>NUCLEOTIDE SEQUENCE [LARGE SCALE GENOMIC DNA]</scope>
</reference>
<accession>A0A158QAX0</accession>
<keyword evidence="6" id="KW-0482">Metalloprotease</keyword>
<dbReference type="Proteomes" id="UP000274131">
    <property type="component" value="Unassembled WGS sequence"/>
</dbReference>
<keyword evidence="7" id="KW-0865">Zymogen</keyword>
<name>A0A158QAX0_ENTVE</name>
<gene>
    <name evidence="13" type="ORF">EVEC_LOCUS6753</name>
</gene>
<feature type="signal peptide" evidence="10">
    <location>
        <begin position="1"/>
        <end position="21"/>
    </location>
</feature>
<evidence type="ECO:0000259" key="11">
    <source>
        <dbReference type="PROSITE" id="PS51670"/>
    </source>
</evidence>
<dbReference type="WBParaSite" id="EVEC_0000723201-mRNA-1">
    <property type="protein sequence ID" value="EVEC_0000723201-mRNA-1"/>
    <property type="gene ID" value="EVEC_0000723201"/>
</dbReference>
<keyword evidence="4" id="KW-0378">Hydrolase</keyword>
<comment type="function">
    <text evidence="1">Metalloprotease.</text>
</comment>
<evidence type="ECO:0000256" key="2">
    <source>
        <dbReference type="ARBA" id="ARBA00022670"/>
    </source>
</evidence>
<organism evidence="15">
    <name type="scientific">Enterobius vermicularis</name>
    <name type="common">Human pinworm</name>
    <dbReference type="NCBI Taxonomy" id="51028"/>
    <lineage>
        <taxon>Eukaryota</taxon>
        <taxon>Metazoa</taxon>
        <taxon>Ecdysozoa</taxon>
        <taxon>Nematoda</taxon>
        <taxon>Chromadorea</taxon>
        <taxon>Rhabditida</taxon>
        <taxon>Spirurina</taxon>
        <taxon>Oxyuridomorpha</taxon>
        <taxon>Oxyuroidea</taxon>
        <taxon>Oxyuridae</taxon>
        <taxon>Enterobius</taxon>
    </lineage>
</organism>